<gene>
    <name evidence="2" type="ORF">FSB_LOCUS4437</name>
</gene>
<name>A0A2N9EP23_FAGSY</name>
<dbReference type="InterPro" id="IPR027417">
    <property type="entry name" value="P-loop_NTPase"/>
</dbReference>
<feature type="region of interest" description="Disordered" evidence="1">
    <location>
        <begin position="304"/>
        <end position="340"/>
    </location>
</feature>
<feature type="region of interest" description="Disordered" evidence="1">
    <location>
        <begin position="1"/>
        <end position="22"/>
    </location>
</feature>
<accession>A0A2N9EP23</accession>
<dbReference type="GO" id="GO:0003689">
    <property type="term" value="F:DNA clamp loader activity"/>
    <property type="evidence" value="ECO:0007669"/>
    <property type="project" value="TreeGrafter"/>
</dbReference>
<feature type="compositionally biased region" description="Polar residues" evidence="1">
    <location>
        <begin position="318"/>
        <end position="333"/>
    </location>
</feature>
<organism evidence="2">
    <name type="scientific">Fagus sylvatica</name>
    <name type="common">Beechnut</name>
    <dbReference type="NCBI Taxonomy" id="28930"/>
    <lineage>
        <taxon>Eukaryota</taxon>
        <taxon>Viridiplantae</taxon>
        <taxon>Streptophyta</taxon>
        <taxon>Embryophyta</taxon>
        <taxon>Tracheophyta</taxon>
        <taxon>Spermatophyta</taxon>
        <taxon>Magnoliopsida</taxon>
        <taxon>eudicotyledons</taxon>
        <taxon>Gunneridae</taxon>
        <taxon>Pentapetalae</taxon>
        <taxon>rosids</taxon>
        <taxon>fabids</taxon>
        <taxon>Fagales</taxon>
        <taxon>Fagaceae</taxon>
        <taxon>Fagus</taxon>
    </lineage>
</organism>
<evidence type="ECO:0000313" key="2">
    <source>
        <dbReference type="EMBL" id="SPC76555.1"/>
    </source>
</evidence>
<dbReference type="Gene3D" id="3.40.50.300">
    <property type="entry name" value="P-loop containing nucleotide triphosphate hydrolases"/>
    <property type="match status" value="1"/>
</dbReference>
<proteinExistence type="predicted"/>
<dbReference type="GO" id="GO:0006261">
    <property type="term" value="P:DNA-templated DNA replication"/>
    <property type="evidence" value="ECO:0007669"/>
    <property type="project" value="TreeGrafter"/>
</dbReference>
<dbReference type="GO" id="GO:0005634">
    <property type="term" value="C:nucleus"/>
    <property type="evidence" value="ECO:0007669"/>
    <property type="project" value="TreeGrafter"/>
</dbReference>
<dbReference type="PANTHER" id="PTHR11669">
    <property type="entry name" value="REPLICATION FACTOR C / DNA POLYMERASE III GAMMA-TAU SUBUNIT"/>
    <property type="match status" value="1"/>
</dbReference>
<dbReference type="Gene3D" id="1.10.8.60">
    <property type="match status" value="1"/>
</dbReference>
<sequence>MSKQRRSGYEPSDMETEGYESSWFETNHENGVLVSEGLKNMMPRNTSPMIMRLNINGGHHSLRFGYEVSSSANGSKVSPARRRHSSKSPYKPQRDDGNALSPLPSLDFRRNISPFSKAERERHISPYKPRVEEHNLDKNDFVGSRRKQKNRTPSREENGAHPQLQEVNRVTKKTNYRRRSMTAPRLRKHKEAAVHIKEPSIGELNEMLAKAKLSTGHISNDTIIESMESISPGDIFFSRHHMALAMQKEVLPNKNGFGSHISQRPIMISPRDAATHQQHRANDNFDQNARVTSSSAGLSWTITSSSAMSGKSSDKLSINSSKISDASGRTSGSLRKFTDNRKKSQTDAWFGCMRKGPCRTSKSPEHRPMDEASIIEKAFVVESLGQFWADKHQPGSLNEFTCHNQEAQLLKKLVSHDICPHILFKGPSGSGKRTLTMALLHEIYGDACWNERRPMQVVVPLTSSPHHVELNVNLEANAKYALMGSVREISSEFAVTPEISNVNSKYKVIVLYDVDKATENIQHLIKWIMDCYADPCKLILCGGDDAEILESVKNHSKIMEVLIQIARKEDFDLSMSFAAKIATKSKQNLRRAIMALEASKAHNYPFVDDQPIPLGWEEVLVELAAEIIANPSPSR</sequence>
<feature type="compositionally biased region" description="Basic and acidic residues" evidence="1">
    <location>
        <begin position="117"/>
        <end position="140"/>
    </location>
</feature>
<dbReference type="InterPro" id="IPR050238">
    <property type="entry name" value="DNA_Rep/Repair_Clamp_Loader"/>
</dbReference>
<protein>
    <recommendedName>
        <fullName evidence="3">Replication factor C C-terminal domain-containing protein</fullName>
    </recommendedName>
</protein>
<dbReference type="AlphaFoldDB" id="A0A2N9EP23"/>
<dbReference type="SUPFAM" id="SSF52540">
    <property type="entry name" value="P-loop containing nucleoside triphosphate hydrolases"/>
    <property type="match status" value="1"/>
</dbReference>
<evidence type="ECO:0000256" key="1">
    <source>
        <dbReference type="SAM" id="MobiDB-lite"/>
    </source>
</evidence>
<evidence type="ECO:0008006" key="3">
    <source>
        <dbReference type="Google" id="ProtNLM"/>
    </source>
</evidence>
<dbReference type="GO" id="GO:0005663">
    <property type="term" value="C:DNA replication factor C complex"/>
    <property type="evidence" value="ECO:0007669"/>
    <property type="project" value="TreeGrafter"/>
</dbReference>
<dbReference type="Pfam" id="PF21960">
    <property type="entry name" value="RCF1-5-like_lid"/>
    <property type="match status" value="1"/>
</dbReference>
<dbReference type="FunFam" id="1.10.8.60:FF:000030">
    <property type="entry name" value="replication factor C subunit 3"/>
    <property type="match status" value="1"/>
</dbReference>
<reference evidence="2" key="1">
    <citation type="submission" date="2018-02" db="EMBL/GenBank/DDBJ databases">
        <authorList>
            <person name="Cohen D.B."/>
            <person name="Kent A.D."/>
        </authorList>
    </citation>
    <scope>NUCLEOTIDE SEQUENCE</scope>
</reference>
<feature type="region of interest" description="Disordered" evidence="1">
    <location>
        <begin position="70"/>
        <end position="163"/>
    </location>
</feature>
<feature type="compositionally biased region" description="Low complexity" evidence="1">
    <location>
        <begin position="304"/>
        <end position="317"/>
    </location>
</feature>
<dbReference type="PANTHER" id="PTHR11669:SF25">
    <property type="entry name" value="OS02G0704966 PROTEIN"/>
    <property type="match status" value="1"/>
</dbReference>
<dbReference type="EMBL" id="OIVN01000224">
    <property type="protein sequence ID" value="SPC76555.1"/>
    <property type="molecule type" value="Genomic_DNA"/>
</dbReference>
<dbReference type="GO" id="GO:0006281">
    <property type="term" value="P:DNA repair"/>
    <property type="evidence" value="ECO:0007669"/>
    <property type="project" value="TreeGrafter"/>
</dbReference>